<keyword evidence="4" id="KW-1185">Reference proteome</keyword>
<feature type="domain" description="Glycosyltransferase subfamily 4-like N-terminal" evidence="2">
    <location>
        <begin position="77"/>
        <end position="173"/>
    </location>
</feature>
<reference evidence="4" key="1">
    <citation type="submission" date="2018-01" db="EMBL/GenBank/DDBJ databases">
        <title>Complete genome of Tamlana sp. UJ94.</title>
        <authorList>
            <person name="Jung J."/>
            <person name="Chung D."/>
            <person name="Bae S.S."/>
            <person name="Baek K."/>
        </authorList>
    </citation>
    <scope>NUCLEOTIDE SEQUENCE [LARGE SCALE GENOMIC DNA]</scope>
    <source>
        <strain evidence="4">UJ94</strain>
    </source>
</reference>
<organism evidence="3 4">
    <name type="scientific">Pseudotamlana carrageenivorans</name>
    <dbReference type="NCBI Taxonomy" id="2069432"/>
    <lineage>
        <taxon>Bacteria</taxon>
        <taxon>Pseudomonadati</taxon>
        <taxon>Bacteroidota</taxon>
        <taxon>Flavobacteriia</taxon>
        <taxon>Flavobacteriales</taxon>
        <taxon>Flavobacteriaceae</taxon>
        <taxon>Pseudotamlana</taxon>
    </lineage>
</organism>
<dbReference type="KEGG" id="taj:C1A40_10330"/>
<dbReference type="InterPro" id="IPR028098">
    <property type="entry name" value="Glyco_trans_4-like_N"/>
</dbReference>
<evidence type="ECO:0008006" key="5">
    <source>
        <dbReference type="Google" id="ProtNLM"/>
    </source>
</evidence>
<sequence length="381" mass="43585">MQISHTITSIDKSTGGPARSVTHLIEAILLKDSKINIELNTLNSSFPIIKTFNFPNSMITFHNSNRIKYSKSLNFNLSKPKMDIFHGHGLWQQPVHQMAKAARKKNVPYIITPRGMLEPWALEQSKLKKQIALKLFQHKDLKYATCLHATARSEAEQIRALGYKNPLAVIPNGINLNEFPEYQKQQNQTRKLLFLSRIHPKKGIELLIKAWNTLDKDMTNNWEVDIVGNGDFKYIESLKQLIAKYELNHQICIKEPVFGQNKIKTYQNADLFVLPTYSENFGIVVAEALACKVPVITTKGTPWEDLIVNNCGDWIDIGLEPLIKSLNTFLTKTPQELQTMGKNGRNLIEKKYTIEAVASDMLALYQWILKKRDKPNFVILE</sequence>
<dbReference type="OrthoDB" id="9790710at2"/>
<name>A0A2I7SIW6_9FLAO</name>
<dbReference type="Proteomes" id="UP000236592">
    <property type="component" value="Chromosome"/>
</dbReference>
<dbReference type="Pfam" id="PF00534">
    <property type="entry name" value="Glycos_transf_1"/>
    <property type="match status" value="1"/>
</dbReference>
<evidence type="ECO:0000259" key="2">
    <source>
        <dbReference type="Pfam" id="PF13579"/>
    </source>
</evidence>
<accession>A0A2I7SIW6</accession>
<dbReference type="GO" id="GO:0016757">
    <property type="term" value="F:glycosyltransferase activity"/>
    <property type="evidence" value="ECO:0007669"/>
    <property type="project" value="InterPro"/>
</dbReference>
<proteinExistence type="predicted"/>
<gene>
    <name evidence="3" type="ORF">C1A40_10330</name>
</gene>
<dbReference type="InterPro" id="IPR001296">
    <property type="entry name" value="Glyco_trans_1"/>
</dbReference>
<dbReference type="EMBL" id="CP025938">
    <property type="protein sequence ID" value="AUS05832.1"/>
    <property type="molecule type" value="Genomic_DNA"/>
</dbReference>
<dbReference type="PANTHER" id="PTHR45947">
    <property type="entry name" value="SULFOQUINOVOSYL TRANSFERASE SQD2"/>
    <property type="match status" value="1"/>
</dbReference>
<evidence type="ECO:0000313" key="3">
    <source>
        <dbReference type="EMBL" id="AUS05832.1"/>
    </source>
</evidence>
<evidence type="ECO:0000259" key="1">
    <source>
        <dbReference type="Pfam" id="PF00534"/>
    </source>
</evidence>
<evidence type="ECO:0000313" key="4">
    <source>
        <dbReference type="Proteomes" id="UP000236592"/>
    </source>
</evidence>
<dbReference type="AlphaFoldDB" id="A0A2I7SIW6"/>
<dbReference type="InterPro" id="IPR050194">
    <property type="entry name" value="Glycosyltransferase_grp1"/>
</dbReference>
<dbReference type="Gene3D" id="3.40.50.2000">
    <property type="entry name" value="Glycogen Phosphorylase B"/>
    <property type="match status" value="2"/>
</dbReference>
<dbReference type="PANTHER" id="PTHR45947:SF3">
    <property type="entry name" value="SULFOQUINOVOSYL TRANSFERASE SQD2"/>
    <property type="match status" value="1"/>
</dbReference>
<dbReference type="SUPFAM" id="SSF53756">
    <property type="entry name" value="UDP-Glycosyltransferase/glycogen phosphorylase"/>
    <property type="match status" value="1"/>
</dbReference>
<protein>
    <recommendedName>
        <fullName evidence="5">Glycosyl transferase family 1</fullName>
    </recommendedName>
</protein>
<feature type="domain" description="Glycosyl transferase family 1" evidence="1">
    <location>
        <begin position="185"/>
        <end position="346"/>
    </location>
</feature>
<dbReference type="Pfam" id="PF13579">
    <property type="entry name" value="Glyco_trans_4_4"/>
    <property type="match status" value="1"/>
</dbReference>
<dbReference type="RefSeq" id="WP_102995832.1">
    <property type="nucleotide sequence ID" value="NZ_CP025938.1"/>
</dbReference>